<gene>
    <name evidence="5" type="ORF">D7M11_32580</name>
</gene>
<keyword evidence="6" id="KW-1185">Reference proteome</keyword>
<dbReference type="InterPro" id="IPR009057">
    <property type="entry name" value="Homeodomain-like_sf"/>
</dbReference>
<dbReference type="PANTHER" id="PTHR43280">
    <property type="entry name" value="ARAC-FAMILY TRANSCRIPTIONAL REGULATOR"/>
    <property type="match status" value="1"/>
</dbReference>
<dbReference type="InterPro" id="IPR014710">
    <property type="entry name" value="RmlC-like_jellyroll"/>
</dbReference>
<dbReference type="GO" id="GO:0043565">
    <property type="term" value="F:sequence-specific DNA binding"/>
    <property type="evidence" value="ECO:0007669"/>
    <property type="project" value="InterPro"/>
</dbReference>
<dbReference type="PROSITE" id="PS01124">
    <property type="entry name" value="HTH_ARAC_FAMILY_2"/>
    <property type="match status" value="1"/>
</dbReference>
<dbReference type="GO" id="GO:0003700">
    <property type="term" value="F:DNA-binding transcription factor activity"/>
    <property type="evidence" value="ECO:0007669"/>
    <property type="project" value="InterPro"/>
</dbReference>
<reference evidence="5 6" key="1">
    <citation type="journal article" date="2007" name="Int. J. Syst. Evol. Microbiol.">
        <title>Paenibacillus ginsengarvi sp. nov., isolated from soil from ginseng cultivation.</title>
        <authorList>
            <person name="Yoon M.H."/>
            <person name="Ten L.N."/>
            <person name="Im W.T."/>
        </authorList>
    </citation>
    <scope>NUCLEOTIDE SEQUENCE [LARGE SCALE GENOMIC DNA]</scope>
    <source>
        <strain evidence="5 6">KCTC 13059</strain>
    </source>
</reference>
<keyword evidence="1" id="KW-0805">Transcription regulation</keyword>
<dbReference type="InterPro" id="IPR003313">
    <property type="entry name" value="AraC-bd"/>
</dbReference>
<evidence type="ECO:0000256" key="2">
    <source>
        <dbReference type="ARBA" id="ARBA00023125"/>
    </source>
</evidence>
<feature type="domain" description="HTH araC/xylS-type" evidence="4">
    <location>
        <begin position="190"/>
        <end position="288"/>
    </location>
</feature>
<sequence>MFIMRYRRTALTTMLSIENLITMHYFEFGKYFRFRGESHDFWELLYVDKGDLEVWGDERCYRVSQGSIIFHKPNEFHKFHAENGKAPNVIVLTFDCASEAMKRFENAVILLHDEEREQLAKIIEEGADAFGFPFKYPLTLQDNAPVGAIQMLKLRLEMLLIQLLRRDDWSGGPARRTLPAKKEEYDELTRGVIELLKQSLGSPVSLDWLCGALNVSKTRLKDVFKQHTGYTVMDYFAKLRMEQAKLLIRESTYNFTEIAALLGFSTVHVFSKAFKRYYQMSPSEYANSVRGLVRV</sequence>
<keyword evidence="3" id="KW-0804">Transcription</keyword>
<dbReference type="Gene3D" id="2.60.120.10">
    <property type="entry name" value="Jelly Rolls"/>
    <property type="match status" value="1"/>
</dbReference>
<dbReference type="OrthoDB" id="249627at2"/>
<dbReference type="SUPFAM" id="SSF51215">
    <property type="entry name" value="Regulatory protein AraC"/>
    <property type="match status" value="1"/>
</dbReference>
<comment type="caution">
    <text evidence="5">The sequence shown here is derived from an EMBL/GenBank/DDBJ whole genome shotgun (WGS) entry which is preliminary data.</text>
</comment>
<evidence type="ECO:0000256" key="3">
    <source>
        <dbReference type="ARBA" id="ARBA00023163"/>
    </source>
</evidence>
<evidence type="ECO:0000259" key="4">
    <source>
        <dbReference type="PROSITE" id="PS01124"/>
    </source>
</evidence>
<dbReference type="PRINTS" id="PR00032">
    <property type="entry name" value="HTHARAC"/>
</dbReference>
<dbReference type="Gene3D" id="1.10.10.60">
    <property type="entry name" value="Homeodomain-like"/>
    <property type="match status" value="1"/>
</dbReference>
<dbReference type="EMBL" id="RBAH01000037">
    <property type="protein sequence ID" value="RKN65502.1"/>
    <property type="molecule type" value="Genomic_DNA"/>
</dbReference>
<dbReference type="SMART" id="SM00342">
    <property type="entry name" value="HTH_ARAC"/>
    <property type="match status" value="1"/>
</dbReference>
<evidence type="ECO:0000256" key="1">
    <source>
        <dbReference type="ARBA" id="ARBA00023015"/>
    </source>
</evidence>
<organism evidence="5 6">
    <name type="scientific">Paenibacillus ginsengarvi</name>
    <dbReference type="NCBI Taxonomy" id="400777"/>
    <lineage>
        <taxon>Bacteria</taxon>
        <taxon>Bacillati</taxon>
        <taxon>Bacillota</taxon>
        <taxon>Bacilli</taxon>
        <taxon>Bacillales</taxon>
        <taxon>Paenibacillaceae</taxon>
        <taxon>Paenibacillus</taxon>
    </lineage>
</organism>
<evidence type="ECO:0000313" key="6">
    <source>
        <dbReference type="Proteomes" id="UP000282311"/>
    </source>
</evidence>
<dbReference type="Pfam" id="PF12833">
    <property type="entry name" value="HTH_18"/>
    <property type="match status" value="1"/>
</dbReference>
<dbReference type="InterPro" id="IPR018062">
    <property type="entry name" value="HTH_AraC-typ_CS"/>
</dbReference>
<dbReference type="PROSITE" id="PS00041">
    <property type="entry name" value="HTH_ARAC_FAMILY_1"/>
    <property type="match status" value="1"/>
</dbReference>
<evidence type="ECO:0000313" key="5">
    <source>
        <dbReference type="EMBL" id="RKN65502.1"/>
    </source>
</evidence>
<proteinExistence type="predicted"/>
<name>A0A3B0AYR6_9BACL</name>
<dbReference type="AlphaFoldDB" id="A0A3B0AYR6"/>
<accession>A0A3B0AYR6</accession>
<dbReference type="SUPFAM" id="SSF46689">
    <property type="entry name" value="Homeodomain-like"/>
    <property type="match status" value="2"/>
</dbReference>
<dbReference type="InterPro" id="IPR037923">
    <property type="entry name" value="HTH-like"/>
</dbReference>
<dbReference type="Pfam" id="PF02311">
    <property type="entry name" value="AraC_binding"/>
    <property type="match status" value="1"/>
</dbReference>
<protein>
    <submittedName>
        <fullName evidence="5">AraC family transcriptional regulator</fullName>
    </submittedName>
</protein>
<keyword evidence="2" id="KW-0238">DNA-binding</keyword>
<dbReference type="PANTHER" id="PTHR43280:SF2">
    <property type="entry name" value="HTH-TYPE TRANSCRIPTIONAL REGULATOR EXSA"/>
    <property type="match status" value="1"/>
</dbReference>
<dbReference type="InterPro" id="IPR020449">
    <property type="entry name" value="Tscrpt_reg_AraC-type_HTH"/>
</dbReference>
<dbReference type="InterPro" id="IPR018060">
    <property type="entry name" value="HTH_AraC"/>
</dbReference>
<dbReference type="Proteomes" id="UP000282311">
    <property type="component" value="Unassembled WGS sequence"/>
</dbReference>